<dbReference type="EMBL" id="AP027059">
    <property type="protein sequence ID" value="BDU50213.1"/>
    <property type="molecule type" value="Genomic_DNA"/>
</dbReference>
<evidence type="ECO:0000256" key="1">
    <source>
        <dbReference type="ARBA" id="ARBA00001947"/>
    </source>
</evidence>
<comment type="similarity">
    <text evidence="2">Belongs to the metallo-dependent hydrolases superfamily. Adenosine and AMP deaminases family.</text>
</comment>
<dbReference type="PANTHER" id="PTHR11409:SF43">
    <property type="entry name" value="ADENOSINE DEAMINASE"/>
    <property type="match status" value="1"/>
</dbReference>
<evidence type="ECO:0000259" key="7">
    <source>
        <dbReference type="Pfam" id="PF00962"/>
    </source>
</evidence>
<reference evidence="8 9" key="1">
    <citation type="submission" date="2022-11" db="EMBL/GenBank/DDBJ databases">
        <title>Haliovirga abyssi gen. nov., sp. nov., a mesophilic fermentative bacterium isolated from the Iheya North hydrothermal field and the proposal of Haliovirgaceae fam. nov.</title>
        <authorList>
            <person name="Miyazaki U."/>
            <person name="Tame A."/>
            <person name="Miyazaki J."/>
            <person name="Takai K."/>
            <person name="Sawayama S."/>
            <person name="Kitajima M."/>
            <person name="Okamoto A."/>
            <person name="Nakagawa S."/>
        </authorList>
    </citation>
    <scope>NUCLEOTIDE SEQUENCE [LARGE SCALE GENOMIC DNA]</scope>
    <source>
        <strain evidence="8 9">IC12</strain>
    </source>
</reference>
<dbReference type="CDD" id="cd01320">
    <property type="entry name" value="ADA"/>
    <property type="match status" value="1"/>
</dbReference>
<dbReference type="RefSeq" id="WP_307905145.1">
    <property type="nucleotide sequence ID" value="NZ_AP027059.1"/>
</dbReference>
<dbReference type="InterPro" id="IPR006330">
    <property type="entry name" value="Ado/ade_deaminase"/>
</dbReference>
<evidence type="ECO:0000313" key="8">
    <source>
        <dbReference type="EMBL" id="BDU50213.1"/>
    </source>
</evidence>
<evidence type="ECO:0000256" key="5">
    <source>
        <dbReference type="ARBA" id="ARBA00022801"/>
    </source>
</evidence>
<sequence length="333" mass="38475">MIDFKKVKKMKKAEIHLHLDGSMRIETILDLAKKDGIELPTYNFDEFRKYVEVEKDNSSLIEYLKKFELPLMVLQDSKALERTAYELIEDLAKDNYIYVEIRFAPLLHLNNGMKAEEVVESVLRGLKKAKEKFGVESGLLLSVMRHMSVEDGKKVLELGKKYKDSGVVGLDMAGDEKNYSPLIFKEVFEEAREAGINFTIHAGEAAGVKSIREAIELGAKRLGHGIRAFEDEELLKEIKEKNIVLEVCPISNFQTKVLADFHDYPIKKYLKMGIKLSLNTDNRTVSNTNFIKELKFLEKYFDFENEEIEEMVRNSVRFSFAKEETKKRLLEEL</sequence>
<dbReference type="SUPFAM" id="SSF51556">
    <property type="entry name" value="Metallo-dependent hydrolases"/>
    <property type="match status" value="1"/>
</dbReference>
<gene>
    <name evidence="8" type="primary">add</name>
    <name evidence="8" type="ORF">HLVA_07820</name>
</gene>
<dbReference type="NCBIfam" id="TIGR01430">
    <property type="entry name" value="aden_deam"/>
    <property type="match status" value="1"/>
</dbReference>
<evidence type="ECO:0000256" key="3">
    <source>
        <dbReference type="ARBA" id="ARBA00012784"/>
    </source>
</evidence>
<dbReference type="PANTHER" id="PTHR11409">
    <property type="entry name" value="ADENOSINE DEAMINASE"/>
    <property type="match status" value="1"/>
</dbReference>
<keyword evidence="4" id="KW-0479">Metal-binding</keyword>
<evidence type="ECO:0000256" key="4">
    <source>
        <dbReference type="ARBA" id="ARBA00022723"/>
    </source>
</evidence>
<comment type="cofactor">
    <cofactor evidence="1">
        <name>Zn(2+)</name>
        <dbReference type="ChEBI" id="CHEBI:29105"/>
    </cofactor>
</comment>
<organism evidence="8 9">
    <name type="scientific">Haliovirga abyssi</name>
    <dbReference type="NCBI Taxonomy" id="2996794"/>
    <lineage>
        <taxon>Bacteria</taxon>
        <taxon>Fusobacteriati</taxon>
        <taxon>Fusobacteriota</taxon>
        <taxon>Fusobacteriia</taxon>
        <taxon>Fusobacteriales</taxon>
        <taxon>Haliovirgaceae</taxon>
        <taxon>Haliovirga</taxon>
    </lineage>
</organism>
<protein>
    <recommendedName>
        <fullName evidence="3">adenosine deaminase</fullName>
        <ecNumber evidence="3">3.5.4.4</ecNumber>
    </recommendedName>
</protein>
<dbReference type="GO" id="GO:0005829">
    <property type="term" value="C:cytosol"/>
    <property type="evidence" value="ECO:0007669"/>
    <property type="project" value="TreeGrafter"/>
</dbReference>
<feature type="domain" description="Adenosine deaminase" evidence="7">
    <location>
        <begin position="12"/>
        <end position="332"/>
    </location>
</feature>
<dbReference type="Gene3D" id="3.20.20.140">
    <property type="entry name" value="Metal-dependent hydrolases"/>
    <property type="match status" value="1"/>
</dbReference>
<dbReference type="AlphaFoldDB" id="A0AAU9DDH0"/>
<dbReference type="InterPro" id="IPR032466">
    <property type="entry name" value="Metal_Hydrolase"/>
</dbReference>
<dbReference type="GO" id="GO:0004000">
    <property type="term" value="F:adenosine deaminase activity"/>
    <property type="evidence" value="ECO:0007669"/>
    <property type="project" value="UniProtKB-ARBA"/>
</dbReference>
<proteinExistence type="inferred from homology"/>
<dbReference type="GO" id="GO:0006154">
    <property type="term" value="P:adenosine catabolic process"/>
    <property type="evidence" value="ECO:0007669"/>
    <property type="project" value="TreeGrafter"/>
</dbReference>
<accession>A0AAU9DDH0</accession>
<dbReference type="GO" id="GO:0046103">
    <property type="term" value="P:inosine biosynthetic process"/>
    <property type="evidence" value="ECO:0007669"/>
    <property type="project" value="TreeGrafter"/>
</dbReference>
<dbReference type="GO" id="GO:0046872">
    <property type="term" value="F:metal ion binding"/>
    <property type="evidence" value="ECO:0007669"/>
    <property type="project" value="UniProtKB-KW"/>
</dbReference>
<keyword evidence="9" id="KW-1185">Reference proteome</keyword>
<evidence type="ECO:0000313" key="9">
    <source>
        <dbReference type="Proteomes" id="UP001321582"/>
    </source>
</evidence>
<keyword evidence="6" id="KW-0862">Zinc</keyword>
<dbReference type="Proteomes" id="UP001321582">
    <property type="component" value="Chromosome"/>
</dbReference>
<dbReference type="GO" id="GO:0043103">
    <property type="term" value="P:hypoxanthine salvage"/>
    <property type="evidence" value="ECO:0007669"/>
    <property type="project" value="TreeGrafter"/>
</dbReference>
<dbReference type="Pfam" id="PF00962">
    <property type="entry name" value="A_deaminase"/>
    <property type="match status" value="1"/>
</dbReference>
<evidence type="ECO:0000256" key="2">
    <source>
        <dbReference type="ARBA" id="ARBA00006676"/>
    </source>
</evidence>
<dbReference type="InterPro" id="IPR001365">
    <property type="entry name" value="A_deaminase_dom"/>
</dbReference>
<evidence type="ECO:0000256" key="6">
    <source>
        <dbReference type="ARBA" id="ARBA00022833"/>
    </source>
</evidence>
<name>A0AAU9DDH0_9FUSO</name>
<keyword evidence="5" id="KW-0378">Hydrolase</keyword>
<dbReference type="EC" id="3.5.4.4" evidence="3"/>
<dbReference type="KEGG" id="haby:HLVA_07820"/>